<accession>A0A640TWL7</accession>
<dbReference type="InterPro" id="IPR029063">
    <property type="entry name" value="SAM-dependent_MTases_sf"/>
</dbReference>
<evidence type="ECO:0000256" key="3">
    <source>
        <dbReference type="ARBA" id="ARBA00022747"/>
    </source>
</evidence>
<dbReference type="Pfam" id="PF00145">
    <property type="entry name" value="DNA_methylase"/>
    <property type="match status" value="1"/>
</dbReference>
<dbReference type="Proteomes" id="UP000429552">
    <property type="component" value="Unassembled WGS sequence"/>
</dbReference>
<evidence type="ECO:0000256" key="1">
    <source>
        <dbReference type="ARBA" id="ARBA00022603"/>
    </source>
</evidence>
<dbReference type="EMBL" id="BLIP01000005">
    <property type="protein sequence ID" value="GFE27584.1"/>
    <property type="molecule type" value="Genomic_DNA"/>
</dbReference>
<feature type="region of interest" description="Disordered" evidence="4">
    <location>
        <begin position="47"/>
        <end position="151"/>
    </location>
</feature>
<feature type="compositionally biased region" description="Low complexity" evidence="4">
    <location>
        <begin position="98"/>
        <end position="111"/>
    </location>
</feature>
<keyword evidence="2" id="KW-0808">Transferase</keyword>
<evidence type="ECO:0000256" key="2">
    <source>
        <dbReference type="ARBA" id="ARBA00022679"/>
    </source>
</evidence>
<evidence type="ECO:0000313" key="6">
    <source>
        <dbReference type="Proteomes" id="UP000429552"/>
    </source>
</evidence>
<protein>
    <submittedName>
        <fullName evidence="5">Uncharacterized protein</fullName>
    </submittedName>
</protein>
<gene>
    <name evidence="5" type="ORF">Sliba_80370</name>
</gene>
<dbReference type="Gene3D" id="3.40.50.150">
    <property type="entry name" value="Vaccinia Virus protein VP39"/>
    <property type="match status" value="1"/>
</dbReference>
<keyword evidence="3" id="KW-0680">Restriction system</keyword>
<dbReference type="GO" id="GO:0008168">
    <property type="term" value="F:methyltransferase activity"/>
    <property type="evidence" value="ECO:0007669"/>
    <property type="project" value="UniProtKB-KW"/>
</dbReference>
<sequence>MEEVPDVLPLWKQYAVILRRWGFSVWTGILNAADYGVPQTRKRAILPASRVRTAQPPSRPGQLTPKSKNPRGCSGQAAPAGSAWRRPWAGERPTGLCPSSAPAADPAAAPSPSLPAPERLRLPKGTVHRRRPRHLDTPPGHPLPALQPGRN</sequence>
<keyword evidence="1" id="KW-0489">Methyltransferase</keyword>
<evidence type="ECO:0000256" key="4">
    <source>
        <dbReference type="SAM" id="MobiDB-lite"/>
    </source>
</evidence>
<organism evidence="5 6">
    <name type="scientific">Streptomyces nigrescens</name>
    <dbReference type="NCBI Taxonomy" id="1920"/>
    <lineage>
        <taxon>Bacteria</taxon>
        <taxon>Bacillati</taxon>
        <taxon>Actinomycetota</taxon>
        <taxon>Actinomycetes</taxon>
        <taxon>Kitasatosporales</taxon>
        <taxon>Streptomycetaceae</taxon>
        <taxon>Streptomyces</taxon>
    </lineage>
</organism>
<comment type="caution">
    <text evidence="5">The sequence shown here is derived from an EMBL/GenBank/DDBJ whole genome shotgun (WGS) entry which is preliminary data.</text>
</comment>
<dbReference type="SUPFAM" id="SSF53335">
    <property type="entry name" value="S-adenosyl-L-methionine-dependent methyltransferases"/>
    <property type="match status" value="1"/>
</dbReference>
<dbReference type="GO" id="GO:0009307">
    <property type="term" value="P:DNA restriction-modification system"/>
    <property type="evidence" value="ECO:0007669"/>
    <property type="project" value="UniProtKB-KW"/>
</dbReference>
<name>A0A640TWL7_STRNI</name>
<dbReference type="InterPro" id="IPR001525">
    <property type="entry name" value="C5_MeTfrase"/>
</dbReference>
<dbReference type="AlphaFoldDB" id="A0A640TWL7"/>
<dbReference type="GO" id="GO:0032259">
    <property type="term" value="P:methylation"/>
    <property type="evidence" value="ECO:0007669"/>
    <property type="project" value="UniProtKB-KW"/>
</dbReference>
<reference evidence="5 6" key="1">
    <citation type="submission" date="2019-12" db="EMBL/GenBank/DDBJ databases">
        <title>Whole genome shotgun sequence of Streptomyces libani subsp. libani NBRC 13452.</title>
        <authorList>
            <person name="Ichikawa N."/>
            <person name="Kimura A."/>
            <person name="Kitahashi Y."/>
            <person name="Komaki H."/>
            <person name="Tamura T."/>
        </authorList>
    </citation>
    <scope>NUCLEOTIDE SEQUENCE [LARGE SCALE GENOMIC DNA]</scope>
    <source>
        <strain evidence="5 6">NBRC 13452</strain>
    </source>
</reference>
<proteinExistence type="predicted"/>
<evidence type="ECO:0000313" key="5">
    <source>
        <dbReference type="EMBL" id="GFE27584.1"/>
    </source>
</evidence>